<gene>
    <name evidence="5" type="ORF">ISN44_As07g000150</name>
</gene>
<dbReference type="AlphaFoldDB" id="A0A8T2BL81"/>
<keyword evidence="2" id="KW-0677">Repeat</keyword>
<dbReference type="InterPro" id="IPR040324">
    <property type="entry name" value="WDR44/Dgr2"/>
</dbReference>
<dbReference type="SMART" id="SM00320">
    <property type="entry name" value="WD40"/>
    <property type="match status" value="6"/>
</dbReference>
<dbReference type="InterPro" id="IPR001680">
    <property type="entry name" value="WD40_rpt"/>
</dbReference>
<dbReference type="PROSITE" id="PS50294">
    <property type="entry name" value="WD_REPEATS_REGION"/>
    <property type="match status" value="3"/>
</dbReference>
<dbReference type="PANTHER" id="PTHR14221">
    <property type="entry name" value="WD REPEAT DOMAIN 44"/>
    <property type="match status" value="1"/>
</dbReference>
<dbReference type="Pfam" id="PF00400">
    <property type="entry name" value="WD40"/>
    <property type="match status" value="4"/>
</dbReference>
<proteinExistence type="predicted"/>
<keyword evidence="1 3" id="KW-0853">WD repeat</keyword>
<dbReference type="FunFam" id="2.130.10.10:FF:002092">
    <property type="entry name" value="Transducin/WD40 repeat-like superfamily protein"/>
    <property type="match status" value="1"/>
</dbReference>
<feature type="compositionally biased region" description="Acidic residues" evidence="4">
    <location>
        <begin position="1"/>
        <end position="21"/>
    </location>
</feature>
<evidence type="ECO:0000256" key="4">
    <source>
        <dbReference type="SAM" id="MobiDB-lite"/>
    </source>
</evidence>
<organism evidence="5 6">
    <name type="scientific">Arabidopsis suecica</name>
    <name type="common">Swedish thale-cress</name>
    <name type="synonym">Cardaminopsis suecica</name>
    <dbReference type="NCBI Taxonomy" id="45249"/>
    <lineage>
        <taxon>Eukaryota</taxon>
        <taxon>Viridiplantae</taxon>
        <taxon>Streptophyta</taxon>
        <taxon>Embryophyta</taxon>
        <taxon>Tracheophyta</taxon>
        <taxon>Spermatophyta</taxon>
        <taxon>Magnoliopsida</taxon>
        <taxon>eudicotyledons</taxon>
        <taxon>Gunneridae</taxon>
        <taxon>Pentapetalae</taxon>
        <taxon>rosids</taxon>
        <taxon>malvids</taxon>
        <taxon>Brassicales</taxon>
        <taxon>Brassicaceae</taxon>
        <taxon>Camelineae</taxon>
        <taxon>Arabidopsis</taxon>
    </lineage>
</organism>
<evidence type="ECO:0000256" key="2">
    <source>
        <dbReference type="ARBA" id="ARBA00022737"/>
    </source>
</evidence>
<dbReference type="OrthoDB" id="408728at2759"/>
<dbReference type="EMBL" id="JAEFBJ010000007">
    <property type="protein sequence ID" value="KAG7587635.1"/>
    <property type="molecule type" value="Genomic_DNA"/>
</dbReference>
<feature type="region of interest" description="Disordered" evidence="4">
    <location>
        <begin position="97"/>
        <end position="149"/>
    </location>
</feature>
<feature type="repeat" description="WD" evidence="3">
    <location>
        <begin position="493"/>
        <end position="525"/>
    </location>
</feature>
<feature type="repeat" description="WD" evidence="3">
    <location>
        <begin position="318"/>
        <end position="358"/>
    </location>
</feature>
<protein>
    <submittedName>
        <fullName evidence="5">WD40 repeat</fullName>
    </submittedName>
</protein>
<sequence length="647" mass="72514">MGTRGDEEDEDRFFDASEDSNDFGLHLWTNTPDSVSSRRRKFLQSMGFSFKKTATDDDDSEDEDLEPSRSDSNVVSQVVNLSSGVDLLVRNESTASSGFDISSVSSSAEDTDDQTLLSRNNSSSSSSTMPQGLSESSSSKSGSFGDFHNSPLSQRDDLLKKGAKSWLKKLGVLTHVFESMDCESVRSPLHQVARVQTHKKHFKELSSMCIDQEFSAHDGSILAMKFSPDGKYIASAGEDGVVRVWSITEEERTDKYEVAEVDSGVYFGMNQHSQIEPLKINNEKTEKKTSFLRKSSDSTCVVLPPTIFSISEKPLHEFRGHIGEILDLSWSEKGYLLSSSVDETVRLWRVGCDECLRTFTHNNFVTCVAFNPVDDDYFISGSIDGKVRLWDVTRCRVVDYTDIRDIVTAVCYRPDAKGAVIGSMTGNCRFYHIFDNQLQMDQEINVHGKKKVTSKRISGLQFLPSDTDSYKVMVTSADSQIRIICGDDVICKLKASSLRTTSASFISDGKHIISTSEDSYINVWSYSQLPSKKLYSETPKSIRSYEGFLSHNASVAIPWLRQGSRDGLSECITDLDRRIPKVDCFSPMKGSTTWPEEKLDDVVMSNREKLKLLKSAWQPHLWGLVIVTATWDGRIRVFHNYGLPVRV</sequence>
<dbReference type="Proteomes" id="UP000694251">
    <property type="component" value="Chromosome 7"/>
</dbReference>
<evidence type="ECO:0000313" key="6">
    <source>
        <dbReference type="Proteomes" id="UP000694251"/>
    </source>
</evidence>
<feature type="compositionally biased region" description="Low complexity" evidence="4">
    <location>
        <begin position="118"/>
        <end position="127"/>
    </location>
</feature>
<feature type="compositionally biased region" description="Acidic residues" evidence="4">
    <location>
        <begin position="56"/>
        <end position="65"/>
    </location>
</feature>
<name>A0A8T2BL81_ARASU</name>
<accession>A0A8T2BL81</accession>
<evidence type="ECO:0000256" key="3">
    <source>
        <dbReference type="PROSITE-ProRule" id="PRU00221"/>
    </source>
</evidence>
<feature type="compositionally biased region" description="Low complexity" evidence="4">
    <location>
        <begin position="97"/>
        <end position="107"/>
    </location>
</feature>
<reference evidence="5 6" key="1">
    <citation type="submission" date="2020-12" db="EMBL/GenBank/DDBJ databases">
        <title>Concerted genomic and epigenomic changes stabilize Arabidopsis allopolyploids.</title>
        <authorList>
            <person name="Chen Z."/>
        </authorList>
    </citation>
    <scope>NUCLEOTIDE SEQUENCE [LARGE SCALE GENOMIC DNA]</scope>
    <source>
        <strain evidence="5">As9502</strain>
        <tissue evidence="5">Leaf</tissue>
    </source>
</reference>
<keyword evidence="6" id="KW-1185">Reference proteome</keyword>
<feature type="region of interest" description="Disordered" evidence="4">
    <location>
        <begin position="51"/>
        <end position="75"/>
    </location>
</feature>
<dbReference type="PANTHER" id="PTHR14221:SF5">
    <property type="entry name" value="TRANSDUCIN_WD40 REPEAT-LIKE SUPERFAMILY PROTEIN"/>
    <property type="match status" value="1"/>
</dbReference>
<feature type="repeat" description="WD" evidence="3">
    <location>
        <begin position="358"/>
        <end position="392"/>
    </location>
</feature>
<dbReference type="PROSITE" id="PS50082">
    <property type="entry name" value="WD_REPEATS_2"/>
    <property type="match status" value="4"/>
</dbReference>
<feature type="region of interest" description="Disordered" evidence="4">
    <location>
        <begin position="1"/>
        <end position="30"/>
    </location>
</feature>
<feature type="compositionally biased region" description="Low complexity" evidence="4">
    <location>
        <begin position="134"/>
        <end position="143"/>
    </location>
</feature>
<comment type="caution">
    <text evidence="5">The sequence shown here is derived from an EMBL/GenBank/DDBJ whole genome shotgun (WGS) entry which is preliminary data.</text>
</comment>
<feature type="repeat" description="WD" evidence="3">
    <location>
        <begin position="214"/>
        <end position="255"/>
    </location>
</feature>
<evidence type="ECO:0000256" key="1">
    <source>
        <dbReference type="ARBA" id="ARBA00022574"/>
    </source>
</evidence>
<evidence type="ECO:0000313" key="5">
    <source>
        <dbReference type="EMBL" id="KAG7587635.1"/>
    </source>
</evidence>